<evidence type="ECO:0000313" key="2">
    <source>
        <dbReference type="EMBL" id="MBB3329582.1"/>
    </source>
</evidence>
<protein>
    <submittedName>
        <fullName evidence="2">Uncharacterized protein</fullName>
    </submittedName>
</protein>
<evidence type="ECO:0000313" key="3">
    <source>
        <dbReference type="Proteomes" id="UP000553442"/>
    </source>
</evidence>
<feature type="chain" id="PRO_5031546418" evidence="1">
    <location>
        <begin position="28"/>
        <end position="225"/>
    </location>
</feature>
<sequence length="225" mass="24177">MSLLLPFLRRPAAACLLALLLPLPALAQSPDAEWQAYEAALADGARHANTWQVGWTTFYAGSLALNAWQASEASDRDDRYDARVGVVKSALALGGMFLDRQPHPAALRELEAAERGDIEGARALLESVAAEERRRRSLEARLGSLAINTAAGLLIAVGDGRERDGAINFATGMLISELQLQTQPRQATAAVNRFQPVRVSLGDLQLEGEVALLVAPNQLGVALRY</sequence>
<keyword evidence="1" id="KW-0732">Signal</keyword>
<keyword evidence="3" id="KW-1185">Reference proteome</keyword>
<accession>A0A7W5K1F4</accession>
<reference evidence="2 3" key="1">
    <citation type="submission" date="2020-08" db="EMBL/GenBank/DDBJ databases">
        <title>Genomic Encyclopedia of Archaeal and Bacterial Type Strains, Phase II (KMG-II): from individual species to whole genera.</title>
        <authorList>
            <person name="Goeker M."/>
        </authorList>
    </citation>
    <scope>NUCLEOTIDE SEQUENCE [LARGE SCALE GENOMIC DNA]</scope>
    <source>
        <strain evidence="2 3">5AG</strain>
    </source>
</reference>
<name>A0A7W5K1F4_9GAMM</name>
<comment type="caution">
    <text evidence="2">The sequence shown here is derived from an EMBL/GenBank/DDBJ whole genome shotgun (WGS) entry which is preliminary data.</text>
</comment>
<dbReference type="Proteomes" id="UP000553442">
    <property type="component" value="Unassembled WGS sequence"/>
</dbReference>
<feature type="signal peptide" evidence="1">
    <location>
        <begin position="1"/>
        <end position="27"/>
    </location>
</feature>
<dbReference type="EMBL" id="JACHZF010000003">
    <property type="protein sequence ID" value="MBB3329582.1"/>
    <property type="molecule type" value="Genomic_DNA"/>
</dbReference>
<dbReference type="RefSeq" id="WP_183329673.1">
    <property type="nucleotide sequence ID" value="NZ_JACHZF010000003.1"/>
</dbReference>
<evidence type="ECO:0000256" key="1">
    <source>
        <dbReference type="SAM" id="SignalP"/>
    </source>
</evidence>
<gene>
    <name evidence="2" type="ORF">BDK63_000422</name>
</gene>
<organism evidence="2 3">
    <name type="scientific">Halomonas campaniensis</name>
    <dbReference type="NCBI Taxonomy" id="213554"/>
    <lineage>
        <taxon>Bacteria</taxon>
        <taxon>Pseudomonadati</taxon>
        <taxon>Pseudomonadota</taxon>
        <taxon>Gammaproteobacteria</taxon>
        <taxon>Oceanospirillales</taxon>
        <taxon>Halomonadaceae</taxon>
        <taxon>Halomonas</taxon>
    </lineage>
</organism>
<dbReference type="AlphaFoldDB" id="A0A7W5K1F4"/>
<proteinExistence type="predicted"/>